<organism evidence="3 4">
    <name type="scientific">Canna indica</name>
    <name type="common">Indian-shot</name>
    <dbReference type="NCBI Taxonomy" id="4628"/>
    <lineage>
        <taxon>Eukaryota</taxon>
        <taxon>Viridiplantae</taxon>
        <taxon>Streptophyta</taxon>
        <taxon>Embryophyta</taxon>
        <taxon>Tracheophyta</taxon>
        <taxon>Spermatophyta</taxon>
        <taxon>Magnoliopsida</taxon>
        <taxon>Liliopsida</taxon>
        <taxon>Zingiberales</taxon>
        <taxon>Cannaceae</taxon>
        <taxon>Canna</taxon>
    </lineage>
</organism>
<keyword evidence="2" id="KW-1133">Transmembrane helix</keyword>
<evidence type="ECO:0000256" key="1">
    <source>
        <dbReference type="SAM" id="MobiDB-lite"/>
    </source>
</evidence>
<feature type="region of interest" description="Disordered" evidence="1">
    <location>
        <begin position="1"/>
        <end position="23"/>
    </location>
</feature>
<proteinExistence type="predicted"/>
<sequence length="97" mass="11067">MALPRELRPKIRGRRSGSRSHKEIAQVDVSDMKTKKSKGMFRVGKKVKSKLLNLTKAKAAQAMELDKWLVVAIIRLNIVILEYVVLICKPIDQKNLK</sequence>
<evidence type="ECO:0000313" key="3">
    <source>
        <dbReference type="EMBL" id="WOL17353.1"/>
    </source>
</evidence>
<gene>
    <name evidence="3" type="ORF">Cni_G26145</name>
</gene>
<protein>
    <submittedName>
        <fullName evidence="3">Uncharacterized protein</fullName>
    </submittedName>
</protein>
<dbReference type="AlphaFoldDB" id="A0AAQ3QQ02"/>
<dbReference type="EMBL" id="CP136897">
    <property type="protein sequence ID" value="WOL17353.1"/>
    <property type="molecule type" value="Genomic_DNA"/>
</dbReference>
<name>A0AAQ3QQ02_9LILI</name>
<dbReference type="PANTHER" id="PTHR36745">
    <property type="entry name" value="OS02G0824400 PROTEIN"/>
    <property type="match status" value="1"/>
</dbReference>
<dbReference type="Proteomes" id="UP001327560">
    <property type="component" value="Chromosome 8"/>
</dbReference>
<keyword evidence="2" id="KW-0812">Transmembrane</keyword>
<feature type="transmembrane region" description="Helical" evidence="2">
    <location>
        <begin position="68"/>
        <end position="88"/>
    </location>
</feature>
<feature type="compositionally biased region" description="Basic residues" evidence="1">
    <location>
        <begin position="10"/>
        <end position="19"/>
    </location>
</feature>
<keyword evidence="2" id="KW-0472">Membrane</keyword>
<evidence type="ECO:0000313" key="4">
    <source>
        <dbReference type="Proteomes" id="UP001327560"/>
    </source>
</evidence>
<dbReference type="PANTHER" id="PTHR36745:SF1">
    <property type="entry name" value="OS02G0824400 PROTEIN"/>
    <property type="match status" value="1"/>
</dbReference>
<evidence type="ECO:0000256" key="2">
    <source>
        <dbReference type="SAM" id="Phobius"/>
    </source>
</evidence>
<reference evidence="3 4" key="1">
    <citation type="submission" date="2023-10" db="EMBL/GenBank/DDBJ databases">
        <title>Chromosome-scale genome assembly provides insights into flower coloration mechanisms of Canna indica.</title>
        <authorList>
            <person name="Li C."/>
        </authorList>
    </citation>
    <scope>NUCLEOTIDE SEQUENCE [LARGE SCALE GENOMIC DNA]</scope>
    <source>
        <tissue evidence="3">Flower</tissue>
    </source>
</reference>
<keyword evidence="4" id="KW-1185">Reference proteome</keyword>
<accession>A0AAQ3QQ02</accession>